<feature type="domain" description="Endo-beta-1,6-galactanase-like" evidence="2">
    <location>
        <begin position="29"/>
        <end position="120"/>
    </location>
</feature>
<feature type="chain" id="PRO_5026358107" description="Endo-beta-1,6-galactanase-like domain-containing protein" evidence="1">
    <location>
        <begin position="22"/>
        <end position="121"/>
    </location>
</feature>
<reference evidence="3 4" key="1">
    <citation type="journal article" date="2019" name="Nat. Med.">
        <title>A library of human gut bacterial isolates paired with longitudinal multiomics data enables mechanistic microbiome research.</title>
        <authorList>
            <person name="Poyet M."/>
            <person name="Groussin M."/>
            <person name="Gibbons S.M."/>
            <person name="Avila-Pacheco J."/>
            <person name="Jiang X."/>
            <person name="Kearney S.M."/>
            <person name="Perrotta A.R."/>
            <person name="Berdy B."/>
            <person name="Zhao S."/>
            <person name="Lieberman T.D."/>
            <person name="Swanson P.K."/>
            <person name="Smith M."/>
            <person name="Roesemann S."/>
            <person name="Alexander J.E."/>
            <person name="Rich S.A."/>
            <person name="Livny J."/>
            <person name="Vlamakis H."/>
            <person name="Clish C."/>
            <person name="Bullock K."/>
            <person name="Deik A."/>
            <person name="Scott J."/>
            <person name="Pierce K.A."/>
            <person name="Xavier R.J."/>
            <person name="Alm E.J."/>
        </authorList>
    </citation>
    <scope>NUCLEOTIDE SEQUENCE [LARGE SCALE GENOMIC DNA]</scope>
    <source>
        <strain evidence="3 4">BIOML-A37</strain>
    </source>
</reference>
<feature type="signal peptide" evidence="1">
    <location>
        <begin position="1"/>
        <end position="21"/>
    </location>
</feature>
<accession>A0A6I0K4G7</accession>
<dbReference type="Pfam" id="PF14587">
    <property type="entry name" value="Glyco_hydr_30_2"/>
    <property type="match status" value="1"/>
</dbReference>
<dbReference type="InterPro" id="IPR039514">
    <property type="entry name" value="6GAL-like"/>
</dbReference>
<sequence>MRKISILIAALTLSISLKPLAAQNKKVFIIDKQTVYQEIDNFSASDAWRCAFIGKNWPQEKKEKIADLLFKREFDEKGNPIGMALTNWRVNIGAGSYENREAKEVDNSWNRTECFLSPDGK</sequence>
<dbReference type="AlphaFoldDB" id="A0A6I0K4G7"/>
<gene>
    <name evidence="3" type="ORF">GAQ75_22735</name>
</gene>
<dbReference type="Proteomes" id="UP000438773">
    <property type="component" value="Unassembled WGS sequence"/>
</dbReference>
<evidence type="ECO:0000256" key="1">
    <source>
        <dbReference type="SAM" id="SignalP"/>
    </source>
</evidence>
<dbReference type="GO" id="GO:0004553">
    <property type="term" value="F:hydrolase activity, hydrolyzing O-glycosyl compounds"/>
    <property type="evidence" value="ECO:0007669"/>
    <property type="project" value="InterPro"/>
</dbReference>
<proteinExistence type="predicted"/>
<dbReference type="RefSeq" id="WP_317133136.1">
    <property type="nucleotide sequence ID" value="NZ_WCUQ01000043.1"/>
</dbReference>
<evidence type="ECO:0000259" key="2">
    <source>
        <dbReference type="Pfam" id="PF14587"/>
    </source>
</evidence>
<comment type="caution">
    <text evidence="3">The sequence shown here is derived from an EMBL/GenBank/DDBJ whole genome shotgun (WGS) entry which is preliminary data.</text>
</comment>
<evidence type="ECO:0000313" key="3">
    <source>
        <dbReference type="EMBL" id="KAB4119703.1"/>
    </source>
</evidence>
<evidence type="ECO:0000313" key="4">
    <source>
        <dbReference type="Proteomes" id="UP000438773"/>
    </source>
</evidence>
<dbReference type="EMBL" id="WCUQ01000043">
    <property type="protein sequence ID" value="KAB4119703.1"/>
    <property type="molecule type" value="Genomic_DNA"/>
</dbReference>
<feature type="non-terminal residue" evidence="3">
    <location>
        <position position="121"/>
    </location>
</feature>
<organism evidence="3 4">
    <name type="scientific">Bacteroides uniformis</name>
    <dbReference type="NCBI Taxonomy" id="820"/>
    <lineage>
        <taxon>Bacteria</taxon>
        <taxon>Pseudomonadati</taxon>
        <taxon>Bacteroidota</taxon>
        <taxon>Bacteroidia</taxon>
        <taxon>Bacteroidales</taxon>
        <taxon>Bacteroidaceae</taxon>
        <taxon>Bacteroides</taxon>
    </lineage>
</organism>
<name>A0A6I0K4G7_BACUN</name>
<protein>
    <recommendedName>
        <fullName evidence="2">Endo-beta-1,6-galactanase-like domain-containing protein</fullName>
    </recommendedName>
</protein>
<dbReference type="Gene3D" id="3.20.20.80">
    <property type="entry name" value="Glycosidases"/>
    <property type="match status" value="1"/>
</dbReference>
<keyword evidence="1" id="KW-0732">Signal</keyword>